<keyword evidence="2" id="KW-1185">Reference proteome</keyword>
<evidence type="ECO:0000313" key="1">
    <source>
        <dbReference type="EMBL" id="KAF8772778.1"/>
    </source>
</evidence>
<reference evidence="1" key="1">
    <citation type="submission" date="2020-07" db="EMBL/GenBank/DDBJ databases">
        <title>Genome sequence and genetic diversity analysis of an under-domesticated orphan crop, white fonio (Digitaria exilis).</title>
        <authorList>
            <person name="Bennetzen J.L."/>
            <person name="Chen S."/>
            <person name="Ma X."/>
            <person name="Wang X."/>
            <person name="Yssel A.E.J."/>
            <person name="Chaluvadi S.R."/>
            <person name="Johnson M."/>
            <person name="Gangashetty P."/>
            <person name="Hamidou F."/>
            <person name="Sanogo M.D."/>
            <person name="Zwaenepoel A."/>
            <person name="Wallace J."/>
            <person name="Van De Peer Y."/>
            <person name="Van Deynze A."/>
        </authorList>
    </citation>
    <scope>NUCLEOTIDE SEQUENCE</scope>
    <source>
        <tissue evidence="1">Leaves</tissue>
    </source>
</reference>
<accession>A0A835FTC0</accession>
<protein>
    <submittedName>
        <fullName evidence="1">Uncharacterized protein</fullName>
    </submittedName>
</protein>
<dbReference type="AlphaFoldDB" id="A0A835FTC0"/>
<gene>
    <name evidence="1" type="ORF">HU200_005395</name>
</gene>
<comment type="caution">
    <text evidence="1">The sequence shown here is derived from an EMBL/GenBank/DDBJ whole genome shotgun (WGS) entry which is preliminary data.</text>
</comment>
<dbReference type="EMBL" id="JACEFO010000356">
    <property type="protein sequence ID" value="KAF8772778.1"/>
    <property type="molecule type" value="Genomic_DNA"/>
</dbReference>
<proteinExistence type="predicted"/>
<name>A0A835FTC0_9POAL</name>
<evidence type="ECO:0000313" key="2">
    <source>
        <dbReference type="Proteomes" id="UP000636709"/>
    </source>
</evidence>
<organism evidence="1 2">
    <name type="scientific">Digitaria exilis</name>
    <dbReference type="NCBI Taxonomy" id="1010633"/>
    <lineage>
        <taxon>Eukaryota</taxon>
        <taxon>Viridiplantae</taxon>
        <taxon>Streptophyta</taxon>
        <taxon>Embryophyta</taxon>
        <taxon>Tracheophyta</taxon>
        <taxon>Spermatophyta</taxon>
        <taxon>Magnoliopsida</taxon>
        <taxon>Liliopsida</taxon>
        <taxon>Poales</taxon>
        <taxon>Poaceae</taxon>
        <taxon>PACMAD clade</taxon>
        <taxon>Panicoideae</taxon>
        <taxon>Panicodae</taxon>
        <taxon>Paniceae</taxon>
        <taxon>Anthephorinae</taxon>
        <taxon>Digitaria</taxon>
    </lineage>
</organism>
<dbReference type="OrthoDB" id="691180at2759"/>
<sequence>MPSNKGFNTLVALGAWCIWKTRNNRVFNNVEPRVNRTLILAQEEVEFWMLAGAKGLSALVAIRLPG</sequence>
<dbReference type="Proteomes" id="UP000636709">
    <property type="component" value="Unassembled WGS sequence"/>
</dbReference>